<evidence type="ECO:0000313" key="1">
    <source>
        <dbReference type="EMBL" id="GLQ00649.1"/>
    </source>
</evidence>
<name>A0ABQ5TX91_9GAMM</name>
<dbReference type="RefSeq" id="WP_284723547.1">
    <property type="nucleotide sequence ID" value="NZ_BSND01000013.1"/>
</dbReference>
<dbReference type="EMBL" id="BSND01000013">
    <property type="protein sequence ID" value="GLQ00649.1"/>
    <property type="molecule type" value="Genomic_DNA"/>
</dbReference>
<proteinExistence type="predicted"/>
<accession>A0ABQ5TX91</accession>
<keyword evidence="2" id="KW-1185">Reference proteome</keyword>
<evidence type="ECO:0008006" key="3">
    <source>
        <dbReference type="Google" id="ProtNLM"/>
    </source>
</evidence>
<reference evidence="1" key="2">
    <citation type="submission" date="2023-01" db="EMBL/GenBank/DDBJ databases">
        <title>Draft genome sequence of Methylophaga thalassica strain NBRC 102424.</title>
        <authorList>
            <person name="Sun Q."/>
            <person name="Mori K."/>
        </authorList>
    </citation>
    <scope>NUCLEOTIDE SEQUENCE</scope>
    <source>
        <strain evidence="1">NBRC 102424</strain>
    </source>
</reference>
<dbReference type="Proteomes" id="UP001161423">
    <property type="component" value="Unassembled WGS sequence"/>
</dbReference>
<dbReference type="InterPro" id="IPR011990">
    <property type="entry name" value="TPR-like_helical_dom_sf"/>
</dbReference>
<reference evidence="1" key="1">
    <citation type="journal article" date="2014" name="Int. J. Syst. Evol. Microbiol.">
        <title>Complete genome of a new Firmicutes species belonging to the dominant human colonic microbiota ('Ruminococcus bicirculans') reveals two chromosomes and a selective capacity to utilize plant glucans.</title>
        <authorList>
            <consortium name="NISC Comparative Sequencing Program"/>
            <person name="Wegmann U."/>
            <person name="Louis P."/>
            <person name="Goesmann A."/>
            <person name="Henrissat B."/>
            <person name="Duncan S.H."/>
            <person name="Flint H.J."/>
        </authorList>
    </citation>
    <scope>NUCLEOTIDE SEQUENCE</scope>
    <source>
        <strain evidence="1">NBRC 102424</strain>
    </source>
</reference>
<organism evidence="1 2">
    <name type="scientific">Methylophaga thalassica</name>
    <dbReference type="NCBI Taxonomy" id="40223"/>
    <lineage>
        <taxon>Bacteria</taxon>
        <taxon>Pseudomonadati</taxon>
        <taxon>Pseudomonadota</taxon>
        <taxon>Gammaproteobacteria</taxon>
        <taxon>Thiotrichales</taxon>
        <taxon>Piscirickettsiaceae</taxon>
        <taxon>Methylophaga</taxon>
    </lineage>
</organism>
<dbReference type="SUPFAM" id="SSF81901">
    <property type="entry name" value="HCP-like"/>
    <property type="match status" value="1"/>
</dbReference>
<evidence type="ECO:0000313" key="2">
    <source>
        <dbReference type="Proteomes" id="UP001161423"/>
    </source>
</evidence>
<gene>
    <name evidence="1" type="ORF">GCM10007891_25020</name>
</gene>
<comment type="caution">
    <text evidence="1">The sequence shown here is derived from an EMBL/GenBank/DDBJ whole genome shotgun (WGS) entry which is preliminary data.</text>
</comment>
<dbReference type="Gene3D" id="1.25.40.10">
    <property type="entry name" value="Tetratricopeptide repeat domain"/>
    <property type="match status" value="1"/>
</dbReference>
<sequence>MTEFQNPFYRSESTAVEAEYSDGVTALQIGNYNAASMHFANAARGGHVSALFNLSLLWGGGQVTPYDFDLAADCWYKAAEAGHPSAKNLLWQLEAADRGGFGTDNLAKFTQEANAGNRLIPSIMICAARFFDVICRKYGATVDLIAYELDAASMSDLEFVHSFINRTGIDERFYEGGASRLKSGSAAAQVADGLNKLHTAMRHSGVSEELTIMARCSIVGYIIEKSPYGNQAQPLRGVDTFFDIK</sequence>
<protein>
    <recommendedName>
        <fullName evidence="3">Sel1 repeat family protein</fullName>
    </recommendedName>
</protein>